<dbReference type="SUPFAM" id="SSF48371">
    <property type="entry name" value="ARM repeat"/>
    <property type="match status" value="1"/>
</dbReference>
<feature type="compositionally biased region" description="Pro residues" evidence="2">
    <location>
        <begin position="224"/>
        <end position="260"/>
    </location>
</feature>
<sequence>MRSPAAQLSIVERLAAVRAPLKNPPIPATPGRRRLNLMRSEVPMPNSVMVAEIAQATKVPTSKKEPQQEKEMTIIHEIEQRRAHDKAVLAKAKGLLARRRAAMGRKSPQLSAANLISAGDDDDEYKAAVDTESDSDSESSTTAALAELSRLQEAALQAKALVAEKARREEEARNMELAAARALEAEAAMREAAEIELATRDAARKAAELMSQASAIVASQSPPRTGPAPPSPPPESPLPPMVESPTPEPEAPDTPPPPIPLSSSSLSSTSPPTVVIKSPIALHLPPSPLPPPLPPKEHPAPVRLHSKPVEVVQRPKHELIVPPRETIVQTPCRTTRRRSQPQQATPLPKTAESKECEVDRRNIRLEPSMARILAYDWFTRFAGNPSNDGSTHRDCEFSSPPIAYKQTQEITLESIVAVLFRTMRSGFWAEKCEASEALLYVFKVFQPDFLDPAGTFLIPQLEFLNDDDWRVRIQTCQNLVQYGIFNLEVVYAIICKLLDKHNAVRTTALRSLAALGIDSRNALREVMMQLKMLAAREDPGPDWLDATSSISPKRRAQGLPRMAPILRRHLAKRRRSAVHRRNRAALELLIDARRLPAAGRAENSHSAGARAADLAQGIDHGPACDSPAGDTKDPGTFRQDPGRRAGAIEGADGRERVVG</sequence>
<evidence type="ECO:0000313" key="4">
    <source>
        <dbReference type="Proteomes" id="UP000269721"/>
    </source>
</evidence>
<evidence type="ECO:0000256" key="1">
    <source>
        <dbReference type="SAM" id="Coils"/>
    </source>
</evidence>
<evidence type="ECO:0000256" key="2">
    <source>
        <dbReference type="SAM" id="MobiDB-lite"/>
    </source>
</evidence>
<gene>
    <name evidence="3" type="ORF">BDK51DRAFT_36617</name>
</gene>
<dbReference type="PANTHER" id="PTHR48125:SF12">
    <property type="entry name" value="AT HOOK TRANSCRIPTION FACTOR FAMILY-RELATED"/>
    <property type="match status" value="1"/>
</dbReference>
<protein>
    <submittedName>
        <fullName evidence="3">Uncharacterized protein</fullName>
    </submittedName>
</protein>
<dbReference type="PANTHER" id="PTHR48125">
    <property type="entry name" value="LP07818P1"/>
    <property type="match status" value="1"/>
</dbReference>
<reference evidence="4" key="1">
    <citation type="journal article" date="2018" name="Nat. Microbiol.">
        <title>Leveraging single-cell genomics to expand the fungal tree of life.</title>
        <authorList>
            <person name="Ahrendt S.R."/>
            <person name="Quandt C.A."/>
            <person name="Ciobanu D."/>
            <person name="Clum A."/>
            <person name="Salamov A."/>
            <person name="Andreopoulos B."/>
            <person name="Cheng J.F."/>
            <person name="Woyke T."/>
            <person name="Pelin A."/>
            <person name="Henrissat B."/>
            <person name="Reynolds N.K."/>
            <person name="Benny G.L."/>
            <person name="Smith M.E."/>
            <person name="James T.Y."/>
            <person name="Grigoriev I.V."/>
        </authorList>
    </citation>
    <scope>NUCLEOTIDE SEQUENCE [LARGE SCALE GENOMIC DNA]</scope>
</reference>
<dbReference type="EMBL" id="KZ998527">
    <property type="protein sequence ID" value="RKO86042.1"/>
    <property type="molecule type" value="Genomic_DNA"/>
</dbReference>
<dbReference type="OrthoDB" id="6262491at2759"/>
<feature type="region of interest" description="Disordered" evidence="2">
    <location>
        <begin position="331"/>
        <end position="355"/>
    </location>
</feature>
<keyword evidence="1" id="KW-0175">Coiled coil</keyword>
<organism evidence="3 4">
    <name type="scientific">Blyttiomyces helicus</name>
    <dbReference type="NCBI Taxonomy" id="388810"/>
    <lineage>
        <taxon>Eukaryota</taxon>
        <taxon>Fungi</taxon>
        <taxon>Fungi incertae sedis</taxon>
        <taxon>Chytridiomycota</taxon>
        <taxon>Chytridiomycota incertae sedis</taxon>
        <taxon>Chytridiomycetes</taxon>
        <taxon>Chytridiomycetes incertae sedis</taxon>
        <taxon>Blyttiomyces</taxon>
    </lineage>
</organism>
<name>A0A4P9W2R3_9FUNG</name>
<dbReference type="Proteomes" id="UP000269721">
    <property type="component" value="Unassembled WGS sequence"/>
</dbReference>
<evidence type="ECO:0000313" key="3">
    <source>
        <dbReference type="EMBL" id="RKO86042.1"/>
    </source>
</evidence>
<feature type="coiled-coil region" evidence="1">
    <location>
        <begin position="151"/>
        <end position="178"/>
    </location>
</feature>
<feature type="compositionally biased region" description="Basic and acidic residues" evidence="2">
    <location>
        <begin position="630"/>
        <end position="643"/>
    </location>
</feature>
<dbReference type="InterPro" id="IPR016024">
    <property type="entry name" value="ARM-type_fold"/>
</dbReference>
<dbReference type="AlphaFoldDB" id="A0A4P9W2R3"/>
<feature type="region of interest" description="Disordered" evidence="2">
    <location>
        <begin position="616"/>
        <end position="659"/>
    </location>
</feature>
<dbReference type="InterPro" id="IPR011989">
    <property type="entry name" value="ARM-like"/>
</dbReference>
<keyword evidence="4" id="KW-1185">Reference proteome</keyword>
<dbReference type="Gene3D" id="1.25.10.10">
    <property type="entry name" value="Leucine-rich Repeat Variant"/>
    <property type="match status" value="1"/>
</dbReference>
<feature type="region of interest" description="Disordered" evidence="2">
    <location>
        <begin position="216"/>
        <end position="273"/>
    </location>
</feature>
<accession>A0A4P9W2R3</accession>
<proteinExistence type="predicted"/>
<feature type="compositionally biased region" description="Low complexity" evidence="2">
    <location>
        <begin position="261"/>
        <end position="273"/>
    </location>
</feature>